<keyword evidence="2" id="KW-0813">Transport</keyword>
<proteinExistence type="inferred from homology"/>
<dbReference type="CDD" id="cd03255">
    <property type="entry name" value="ABC_MJ0796_LolCDE_FtsE"/>
    <property type="match status" value="1"/>
</dbReference>
<dbReference type="GO" id="GO:0098796">
    <property type="term" value="C:membrane protein complex"/>
    <property type="evidence" value="ECO:0007669"/>
    <property type="project" value="UniProtKB-ARBA"/>
</dbReference>
<dbReference type="RefSeq" id="WP_101354014.1">
    <property type="nucleotide sequence ID" value="NZ_PIQO01000005.1"/>
</dbReference>
<organism evidence="6 7">
    <name type="scientific">Heyndrickxia camelliae</name>
    <dbReference type="NCBI Taxonomy" id="1707093"/>
    <lineage>
        <taxon>Bacteria</taxon>
        <taxon>Bacillati</taxon>
        <taxon>Bacillota</taxon>
        <taxon>Bacilli</taxon>
        <taxon>Bacillales</taxon>
        <taxon>Bacillaceae</taxon>
        <taxon>Heyndrickxia</taxon>
    </lineage>
</organism>
<dbReference type="EMBL" id="PIQO01000005">
    <property type="protein sequence ID" value="PKR85459.1"/>
    <property type="molecule type" value="Genomic_DNA"/>
</dbReference>
<dbReference type="GO" id="GO:0005524">
    <property type="term" value="F:ATP binding"/>
    <property type="evidence" value="ECO:0007669"/>
    <property type="project" value="UniProtKB-KW"/>
</dbReference>
<accession>A0A2N3LLP3</accession>
<evidence type="ECO:0000256" key="3">
    <source>
        <dbReference type="ARBA" id="ARBA00022741"/>
    </source>
</evidence>
<feature type="domain" description="ABC transporter" evidence="5">
    <location>
        <begin position="5"/>
        <end position="230"/>
    </location>
</feature>
<keyword evidence="6" id="KW-0449">Lipoprotein</keyword>
<keyword evidence="3" id="KW-0547">Nucleotide-binding</keyword>
<dbReference type="GO" id="GO:0016887">
    <property type="term" value="F:ATP hydrolysis activity"/>
    <property type="evidence" value="ECO:0007669"/>
    <property type="project" value="InterPro"/>
</dbReference>
<dbReference type="GO" id="GO:0022857">
    <property type="term" value="F:transmembrane transporter activity"/>
    <property type="evidence" value="ECO:0007669"/>
    <property type="project" value="TreeGrafter"/>
</dbReference>
<evidence type="ECO:0000256" key="1">
    <source>
        <dbReference type="ARBA" id="ARBA00005417"/>
    </source>
</evidence>
<evidence type="ECO:0000259" key="5">
    <source>
        <dbReference type="PROSITE" id="PS50893"/>
    </source>
</evidence>
<dbReference type="SUPFAM" id="SSF52540">
    <property type="entry name" value="P-loop containing nucleoside triphosphate hydrolases"/>
    <property type="match status" value="1"/>
</dbReference>
<dbReference type="PROSITE" id="PS50893">
    <property type="entry name" value="ABC_TRANSPORTER_2"/>
    <property type="match status" value="1"/>
</dbReference>
<protein>
    <submittedName>
        <fullName evidence="6">Lipoprotein-releasing system ATP-binding protein LolD</fullName>
    </submittedName>
</protein>
<evidence type="ECO:0000313" key="6">
    <source>
        <dbReference type="EMBL" id="PKR85459.1"/>
    </source>
</evidence>
<name>A0A2N3LLP3_9BACI</name>
<comment type="similarity">
    <text evidence="1">Belongs to the ABC transporter superfamily.</text>
</comment>
<dbReference type="InterPro" id="IPR017871">
    <property type="entry name" value="ABC_transporter-like_CS"/>
</dbReference>
<dbReference type="Proteomes" id="UP000233440">
    <property type="component" value="Unassembled WGS sequence"/>
</dbReference>
<sequence>MSTNIECIDVGKSYLGDGIKTNAVKNINLKFTKGEFISIVGPSGSGKSTLLSLLGTLDFPTSGKILYDGEEIVKKSKKTISDFRFEHIGFIFQQFHLLPTLTALENVLSPLFARKVSYNKIERAKEVLAQVGLSDKANSLPSQLSGGQQQRIAIARAIVHKPDWLLADEPTGNLDSETGDTIFELIQQLNQQEGCGVFFVTHDPKLATKANRTITMKDGIVISDKTGERIC</sequence>
<dbReference type="InterPro" id="IPR003593">
    <property type="entry name" value="AAA+_ATPase"/>
</dbReference>
<gene>
    <name evidence="6" type="ORF">CWO92_09770</name>
</gene>
<dbReference type="InterPro" id="IPR017911">
    <property type="entry name" value="MacB-like_ATP-bd"/>
</dbReference>
<keyword evidence="7" id="KW-1185">Reference proteome</keyword>
<evidence type="ECO:0000256" key="4">
    <source>
        <dbReference type="ARBA" id="ARBA00022840"/>
    </source>
</evidence>
<dbReference type="GO" id="GO:0005886">
    <property type="term" value="C:plasma membrane"/>
    <property type="evidence" value="ECO:0007669"/>
    <property type="project" value="TreeGrafter"/>
</dbReference>
<keyword evidence="4 6" id="KW-0067">ATP-binding</keyword>
<dbReference type="InterPro" id="IPR027417">
    <property type="entry name" value="P-loop_NTPase"/>
</dbReference>
<dbReference type="PANTHER" id="PTHR24220">
    <property type="entry name" value="IMPORT ATP-BINDING PROTEIN"/>
    <property type="match status" value="1"/>
</dbReference>
<evidence type="ECO:0000256" key="2">
    <source>
        <dbReference type="ARBA" id="ARBA00022448"/>
    </source>
</evidence>
<dbReference type="InterPro" id="IPR003439">
    <property type="entry name" value="ABC_transporter-like_ATP-bd"/>
</dbReference>
<reference evidence="6 7" key="1">
    <citation type="submission" date="2017-11" db="EMBL/GenBank/DDBJ databases">
        <title>Bacillus camelliae sp. nov., isolated from pu'er tea.</title>
        <authorList>
            <person name="Niu L."/>
        </authorList>
    </citation>
    <scope>NUCLEOTIDE SEQUENCE [LARGE SCALE GENOMIC DNA]</scope>
    <source>
        <strain evidence="6 7">7578-1</strain>
    </source>
</reference>
<dbReference type="OrthoDB" id="9791546at2"/>
<dbReference type="SMART" id="SM00382">
    <property type="entry name" value="AAA"/>
    <property type="match status" value="1"/>
</dbReference>
<dbReference type="Gene3D" id="3.40.50.300">
    <property type="entry name" value="P-loop containing nucleotide triphosphate hydrolases"/>
    <property type="match status" value="1"/>
</dbReference>
<dbReference type="PROSITE" id="PS00211">
    <property type="entry name" value="ABC_TRANSPORTER_1"/>
    <property type="match status" value="1"/>
</dbReference>
<dbReference type="Pfam" id="PF00005">
    <property type="entry name" value="ABC_tran"/>
    <property type="match status" value="1"/>
</dbReference>
<dbReference type="AlphaFoldDB" id="A0A2N3LLP3"/>
<evidence type="ECO:0000313" key="7">
    <source>
        <dbReference type="Proteomes" id="UP000233440"/>
    </source>
</evidence>
<dbReference type="InterPro" id="IPR015854">
    <property type="entry name" value="ABC_transpr_LolD-like"/>
</dbReference>
<comment type="caution">
    <text evidence="6">The sequence shown here is derived from an EMBL/GenBank/DDBJ whole genome shotgun (WGS) entry which is preliminary data.</text>
</comment>
<dbReference type="FunFam" id="3.40.50.300:FF:000032">
    <property type="entry name" value="Export ABC transporter ATP-binding protein"/>
    <property type="match status" value="1"/>
</dbReference>